<dbReference type="SUPFAM" id="SSF49764">
    <property type="entry name" value="HSP20-like chaperones"/>
    <property type="match status" value="1"/>
</dbReference>
<reference evidence="14" key="1">
    <citation type="submission" date="2018-09" db="EMBL/GenBank/DDBJ databases">
        <title>Common duck and Muscovy duck high density SNP chip.</title>
        <authorList>
            <person name="Vignal A."/>
            <person name="Thebault N."/>
            <person name="Warren W.C."/>
        </authorList>
    </citation>
    <scope>NUCLEOTIDE SEQUENCE [LARGE SCALE GENOMIC DNA]</scope>
</reference>
<dbReference type="AlphaFoldDB" id="A0A8C3BHJ0"/>
<evidence type="ECO:0000256" key="6">
    <source>
        <dbReference type="ARBA" id="ARBA00022782"/>
    </source>
</evidence>
<dbReference type="PANTHER" id="PTHR17125:SF2">
    <property type="entry name" value="OUTER DENSE FIBER PROTEIN 1"/>
    <property type="match status" value="1"/>
</dbReference>
<dbReference type="Ensembl" id="ENSCMMT00000007283.1">
    <property type="protein sequence ID" value="ENSCMMP00000006561.1"/>
    <property type="gene ID" value="ENSCMMG00000004200.1"/>
</dbReference>
<keyword evidence="6" id="KW-0221">Differentiation</keyword>
<evidence type="ECO:0000259" key="13">
    <source>
        <dbReference type="PROSITE" id="PS01031"/>
    </source>
</evidence>
<organism evidence="14 15">
    <name type="scientific">Cairina moschata</name>
    <name type="common">Muscovy duck</name>
    <dbReference type="NCBI Taxonomy" id="8855"/>
    <lineage>
        <taxon>Eukaryota</taxon>
        <taxon>Metazoa</taxon>
        <taxon>Chordata</taxon>
        <taxon>Craniata</taxon>
        <taxon>Vertebrata</taxon>
        <taxon>Euteleostomi</taxon>
        <taxon>Archelosauria</taxon>
        <taxon>Archosauria</taxon>
        <taxon>Dinosauria</taxon>
        <taxon>Saurischia</taxon>
        <taxon>Theropoda</taxon>
        <taxon>Coelurosauria</taxon>
        <taxon>Aves</taxon>
        <taxon>Neognathae</taxon>
        <taxon>Galloanserae</taxon>
        <taxon>Anseriformes</taxon>
        <taxon>Anatidae</taxon>
        <taxon>Anatinae</taxon>
        <taxon>Cairina</taxon>
    </lineage>
</organism>
<evidence type="ECO:0000256" key="9">
    <source>
        <dbReference type="ARBA" id="ARBA00023069"/>
    </source>
</evidence>
<dbReference type="Proteomes" id="UP000694556">
    <property type="component" value="Chromosome 2"/>
</dbReference>
<evidence type="ECO:0000256" key="11">
    <source>
        <dbReference type="RuleBase" id="RU003616"/>
    </source>
</evidence>
<dbReference type="InterPro" id="IPR037389">
    <property type="entry name" value="ODFP"/>
</dbReference>
<evidence type="ECO:0000256" key="10">
    <source>
        <dbReference type="PROSITE-ProRule" id="PRU00285"/>
    </source>
</evidence>
<dbReference type="GO" id="GO:0030154">
    <property type="term" value="P:cell differentiation"/>
    <property type="evidence" value="ECO:0007669"/>
    <property type="project" value="UniProtKB-KW"/>
</dbReference>
<evidence type="ECO:0000256" key="3">
    <source>
        <dbReference type="ARBA" id="ARBA00004300"/>
    </source>
</evidence>
<comment type="similarity">
    <text evidence="10 11">Belongs to the small heat shock protein (HSP20) family.</text>
</comment>
<protein>
    <recommendedName>
        <fullName evidence="4">Outer dense fiber protein 1</fullName>
    </recommendedName>
</protein>
<evidence type="ECO:0000256" key="4">
    <source>
        <dbReference type="ARBA" id="ARBA00019020"/>
    </source>
</evidence>
<evidence type="ECO:0000313" key="14">
    <source>
        <dbReference type="Ensembl" id="ENSCMMP00000006561.1"/>
    </source>
</evidence>
<evidence type="ECO:0000256" key="2">
    <source>
        <dbReference type="ARBA" id="ARBA00004230"/>
    </source>
</evidence>
<dbReference type="GO" id="GO:0005813">
    <property type="term" value="C:centrosome"/>
    <property type="evidence" value="ECO:0007669"/>
    <property type="project" value="UniProtKB-SubCell"/>
</dbReference>
<dbReference type="PROSITE" id="PS01031">
    <property type="entry name" value="SHSP"/>
    <property type="match status" value="1"/>
</dbReference>
<dbReference type="Pfam" id="PF00011">
    <property type="entry name" value="HSP20"/>
    <property type="match status" value="1"/>
</dbReference>
<reference evidence="14" key="3">
    <citation type="submission" date="2025-09" db="UniProtKB">
        <authorList>
            <consortium name="Ensembl"/>
        </authorList>
    </citation>
    <scope>IDENTIFICATION</scope>
</reference>
<reference evidence="14" key="2">
    <citation type="submission" date="2025-08" db="UniProtKB">
        <authorList>
            <consortium name="Ensembl"/>
        </authorList>
    </citation>
    <scope>IDENTIFICATION</scope>
</reference>
<dbReference type="PANTHER" id="PTHR17125">
    <property type="entry name" value="OUTER DENSE FIBER PROTEIN 1"/>
    <property type="match status" value="1"/>
</dbReference>
<keyword evidence="9" id="KW-0966">Cell projection</keyword>
<evidence type="ECO:0000256" key="12">
    <source>
        <dbReference type="SAM" id="Coils"/>
    </source>
</evidence>
<feature type="coiled-coil region" evidence="12">
    <location>
        <begin position="8"/>
        <end position="39"/>
    </location>
</feature>
<feature type="domain" description="SHSP" evidence="13">
    <location>
        <begin position="84"/>
        <end position="196"/>
    </location>
</feature>
<dbReference type="GO" id="GO:0007283">
    <property type="term" value="P:spermatogenesis"/>
    <property type="evidence" value="ECO:0007669"/>
    <property type="project" value="UniProtKB-KW"/>
</dbReference>
<evidence type="ECO:0000256" key="1">
    <source>
        <dbReference type="ARBA" id="ARBA00001979"/>
    </source>
</evidence>
<dbReference type="InterPro" id="IPR002068">
    <property type="entry name" value="A-crystallin/Hsp20_dom"/>
</dbReference>
<evidence type="ECO:0000256" key="8">
    <source>
        <dbReference type="ARBA" id="ARBA00022871"/>
    </source>
</evidence>
<keyword evidence="7" id="KW-0282">Flagellum</keyword>
<proteinExistence type="inferred from homology"/>
<dbReference type="GO" id="GO:0031514">
    <property type="term" value="C:motile cilium"/>
    <property type="evidence" value="ECO:0007669"/>
    <property type="project" value="UniProtKB-SubCell"/>
</dbReference>
<dbReference type="Gene3D" id="2.60.40.790">
    <property type="match status" value="1"/>
</dbReference>
<keyword evidence="8" id="KW-0744">Spermatogenesis</keyword>
<keyword evidence="15" id="KW-1185">Reference proteome</keyword>
<keyword evidence="12" id="KW-0175">Coiled coil</keyword>
<comment type="function">
    <text evidence="1">Component of the outer dense fibers (ODF) of spermatozoa. ODF are filamentous structures located on the outside of the axoneme in the midpiece and principal piece of the mammalian sperm tail and may help to maintain the passive elastic structures and elastic recoil of the sperm tail.</text>
</comment>
<name>A0A8C3BHJ0_CAIMO</name>
<dbReference type="GO" id="GO:0099513">
    <property type="term" value="C:polymeric cytoskeletal fiber"/>
    <property type="evidence" value="ECO:0007669"/>
    <property type="project" value="InterPro"/>
</dbReference>
<evidence type="ECO:0000256" key="5">
    <source>
        <dbReference type="ARBA" id="ARBA00022473"/>
    </source>
</evidence>
<sequence length="261" mass="29539">MSLFNHVLEDAEWDLRRAEREMQRQVRLLDRQLRHLREELPPCCPCSPLPHPPCPCLRPRGTSCHLAERGRALPATVDIEQELVSIQRRSNRLPSASRDRNVLAVMDVKGFDPEEVTVKVKDRKVQVLAEHEEAHTSPRGREYNYKNVRKEISLPPGVSEDEVTYSVGSNRIMKIETGPSFSPSSRGLQLHPVCGHHQRFSPLTKQNRAFKKKKVCEPCFISKGFGDWKGGCQGENTKIGVIWGILGSGHLLGKRTLQEVA</sequence>
<accession>A0A8C3BHJ0</accession>
<evidence type="ECO:0000256" key="7">
    <source>
        <dbReference type="ARBA" id="ARBA00022846"/>
    </source>
</evidence>
<dbReference type="InterPro" id="IPR008978">
    <property type="entry name" value="HSP20-like_chaperone"/>
</dbReference>
<keyword evidence="9" id="KW-0969">Cilium</keyword>
<keyword evidence="5" id="KW-0217">Developmental protein</keyword>
<evidence type="ECO:0000313" key="15">
    <source>
        <dbReference type="Proteomes" id="UP000694556"/>
    </source>
</evidence>
<comment type="subcellular location">
    <subcellularLocation>
        <location evidence="2">Cell projection</location>
        <location evidence="2">Cilium</location>
        <location evidence="2">Flagellum</location>
    </subcellularLocation>
    <subcellularLocation>
        <location evidence="3">Cytoplasm</location>
        <location evidence="3">Cytoskeleton</location>
        <location evidence="3">Microtubule organizing center</location>
        <location evidence="3">Centrosome</location>
    </subcellularLocation>
</comment>